<reference evidence="2 3" key="1">
    <citation type="submission" date="2019-02" db="EMBL/GenBank/DDBJ databases">
        <title>Draft Genome Sequence of Streptomyces sp. AM-2504, identified by 16S rRNA comparative analysis as a Streptomyces Kasugaensis strain.</title>
        <authorList>
            <person name="Napolioni V."/>
            <person name="Giuliodori A.M."/>
            <person name="Spurio R."/>
            <person name="Fabbretti A."/>
        </authorList>
    </citation>
    <scope>NUCLEOTIDE SEQUENCE [LARGE SCALE GENOMIC DNA]</scope>
    <source>
        <strain evidence="2 3">AM-2504</strain>
    </source>
</reference>
<evidence type="ECO:0000313" key="2">
    <source>
        <dbReference type="EMBL" id="TBO61083.1"/>
    </source>
</evidence>
<dbReference type="Proteomes" id="UP000292452">
    <property type="component" value="Unassembled WGS sequence"/>
</dbReference>
<dbReference type="OrthoDB" id="580959at2"/>
<protein>
    <recommendedName>
        <fullName evidence="1">REase associating with pPIWI RE domain-containing protein</fullName>
    </recommendedName>
</protein>
<organism evidence="2 3">
    <name type="scientific">Streptomyces kasugaensis</name>
    <dbReference type="NCBI Taxonomy" id="1946"/>
    <lineage>
        <taxon>Bacteria</taxon>
        <taxon>Bacillati</taxon>
        <taxon>Actinomycetota</taxon>
        <taxon>Actinomycetes</taxon>
        <taxon>Kitasatosporales</taxon>
        <taxon>Streptomycetaceae</taxon>
        <taxon>Streptomyces</taxon>
    </lineage>
</organism>
<name>A0A4Q9I0D6_STRKA</name>
<keyword evidence="3" id="KW-1185">Reference proteome</keyword>
<proteinExistence type="predicted"/>
<sequence length="415" mass="45541">MENATNNGVRPADELWVKSLVARSVLRAADAMTAPGVSPSARLGVLMECHGALLAARGPGSELSFADFRRQVRGDPSLLLPEGVPGWDVDELRAVDADGHVTEDAFDIAAEQRLVLRILQKSGRGAGLLSGRDLDDEVAQETAFAQLCKAGSQKVYESGRTDLIRYPAGPVSELSELRLPPLVADLYEDIPYASRYRGWWFACPVCRWPMRVALRREAGQQIGVVACWHAPHQEMGATYRFRPVEGIVPPELLPEPPPPPPDEREAVLWPDLEHIPEAKPVEAHKSLVRGVWRYTCVPGLAELALRDRLVERGLKVELWPALDAYDLCVHVGRKRARKKEQVRVDVKDYTSGTALAQLIHAQEGDSGGAEWLVVPDHRGSQVHLLSGVGAKYGLKVATASEFGEMVCERSGVAWS</sequence>
<feature type="domain" description="REase associating with pPIWI RE" evidence="1">
    <location>
        <begin position="299"/>
        <end position="411"/>
    </location>
</feature>
<dbReference type="RefSeq" id="WP_094791912.1">
    <property type="nucleotide sequence ID" value="NZ_NDXL01000001.1"/>
</dbReference>
<gene>
    <name evidence="2" type="ORF">EYS09_03005</name>
</gene>
<evidence type="ECO:0000259" key="1">
    <source>
        <dbReference type="Pfam" id="PF18154"/>
    </source>
</evidence>
<dbReference type="AlphaFoldDB" id="A0A4Q9I0D6"/>
<accession>A0A4Q9I0D6</accession>
<comment type="caution">
    <text evidence="2">The sequence shown here is derived from an EMBL/GenBank/DDBJ whole genome shotgun (WGS) entry which is preliminary data.</text>
</comment>
<dbReference type="Pfam" id="PF18154">
    <property type="entry name" value="pPIWI_RE_REase"/>
    <property type="match status" value="1"/>
</dbReference>
<dbReference type="InterPro" id="IPR040828">
    <property type="entry name" value="pPIWI_RE_REase"/>
</dbReference>
<dbReference type="EMBL" id="SIXH01000015">
    <property type="protein sequence ID" value="TBO61083.1"/>
    <property type="molecule type" value="Genomic_DNA"/>
</dbReference>
<evidence type="ECO:0000313" key="3">
    <source>
        <dbReference type="Proteomes" id="UP000292452"/>
    </source>
</evidence>